<gene>
    <name evidence="3" type="ORF">DB31_1652</name>
</gene>
<protein>
    <recommendedName>
        <fullName evidence="2">PilZ domain-containing protein</fullName>
    </recommendedName>
</protein>
<keyword evidence="4" id="KW-1185">Reference proteome</keyword>
<feature type="compositionally biased region" description="Basic and acidic residues" evidence="1">
    <location>
        <begin position="72"/>
        <end position="85"/>
    </location>
</feature>
<dbReference type="PATRIC" id="fig|394096.3.peg.5989"/>
<evidence type="ECO:0000313" key="4">
    <source>
        <dbReference type="Proteomes" id="UP000028725"/>
    </source>
</evidence>
<dbReference type="SUPFAM" id="SSF141371">
    <property type="entry name" value="PilZ domain-like"/>
    <property type="match status" value="1"/>
</dbReference>
<evidence type="ECO:0000313" key="3">
    <source>
        <dbReference type="EMBL" id="KFE64634.1"/>
    </source>
</evidence>
<dbReference type="GO" id="GO:0035438">
    <property type="term" value="F:cyclic-di-GMP binding"/>
    <property type="evidence" value="ECO:0007669"/>
    <property type="project" value="InterPro"/>
</dbReference>
<dbReference type="EMBL" id="JMCB01000013">
    <property type="protein sequence ID" value="KFE64634.1"/>
    <property type="molecule type" value="Genomic_DNA"/>
</dbReference>
<dbReference type="Proteomes" id="UP000028725">
    <property type="component" value="Unassembled WGS sequence"/>
</dbReference>
<organism evidence="3 4">
    <name type="scientific">Hyalangium minutum</name>
    <dbReference type="NCBI Taxonomy" id="394096"/>
    <lineage>
        <taxon>Bacteria</taxon>
        <taxon>Pseudomonadati</taxon>
        <taxon>Myxococcota</taxon>
        <taxon>Myxococcia</taxon>
        <taxon>Myxococcales</taxon>
        <taxon>Cystobacterineae</taxon>
        <taxon>Archangiaceae</taxon>
        <taxon>Hyalangium</taxon>
    </lineage>
</organism>
<reference evidence="3 4" key="1">
    <citation type="submission" date="2014-04" db="EMBL/GenBank/DDBJ databases">
        <title>Genome assembly of Hyalangium minutum DSM 14724.</title>
        <authorList>
            <person name="Sharma G."/>
            <person name="Subramanian S."/>
        </authorList>
    </citation>
    <scope>NUCLEOTIDE SEQUENCE [LARGE SCALE GENOMIC DNA]</scope>
    <source>
        <strain evidence="3 4">DSM 14724</strain>
    </source>
</reference>
<feature type="compositionally biased region" description="Low complexity" evidence="1">
    <location>
        <begin position="88"/>
        <end position="97"/>
    </location>
</feature>
<evidence type="ECO:0000256" key="1">
    <source>
        <dbReference type="SAM" id="MobiDB-lite"/>
    </source>
</evidence>
<accession>A0A085WAC1</accession>
<dbReference type="InterPro" id="IPR009875">
    <property type="entry name" value="PilZ_domain"/>
</dbReference>
<feature type="region of interest" description="Disordered" evidence="1">
    <location>
        <begin position="1"/>
        <end position="111"/>
    </location>
</feature>
<dbReference type="Pfam" id="PF07238">
    <property type="entry name" value="PilZ"/>
    <property type="match status" value="1"/>
</dbReference>
<comment type="caution">
    <text evidence="3">The sequence shown here is derived from an EMBL/GenBank/DDBJ whole genome shotgun (WGS) entry which is preliminary data.</text>
</comment>
<dbReference type="AlphaFoldDB" id="A0A085WAC1"/>
<sequence>MQRKGAKKGSASEVSTSTASPREGAPPATASERKPSDVSPAGEGTPPPAPAQGREPRRPGVNVPKMSTLQPDARRSGSRPEEPRRPAGRPATPRVAPIIEMQSGNEPEHRHFPRARLATRFELWREEGGQKTFSATLLSQNVSVSGAFLESTFFLPMGTEVQVRFSLEEGAEPVQTRAEIVREERAGPGGRSGFGIRFVEFTGQTEVSLARLFLGMRLRTFAEEYLQSRRARSLPNELERVVDVLAAWELLKATSPGDPWQGQ</sequence>
<name>A0A085WAC1_9BACT</name>
<evidence type="ECO:0000259" key="2">
    <source>
        <dbReference type="Pfam" id="PF07238"/>
    </source>
</evidence>
<proteinExistence type="predicted"/>
<dbReference type="Gene3D" id="2.40.10.220">
    <property type="entry name" value="predicted glycosyltransferase like domains"/>
    <property type="match status" value="1"/>
</dbReference>
<feature type="domain" description="PilZ" evidence="2">
    <location>
        <begin position="109"/>
        <end position="213"/>
    </location>
</feature>